<gene>
    <name evidence="2" type="ORF">G5T13_08895</name>
</gene>
<dbReference type="Pfam" id="PF01381">
    <property type="entry name" value="HTH_3"/>
    <property type="match status" value="1"/>
</dbReference>
<name>A0A6G4N064_STRAP</name>
<proteinExistence type="predicted"/>
<accession>A0A6G4N064</accession>
<dbReference type="InterPro" id="IPR010982">
    <property type="entry name" value="Lambda_DNA-bd_dom_sf"/>
</dbReference>
<dbReference type="SUPFAM" id="SSF47413">
    <property type="entry name" value="lambda repressor-like DNA-binding domains"/>
    <property type="match status" value="1"/>
</dbReference>
<feature type="domain" description="HTH cro/C1-type" evidence="1">
    <location>
        <begin position="11"/>
        <end position="65"/>
    </location>
</feature>
<dbReference type="GO" id="GO:0003677">
    <property type="term" value="F:DNA binding"/>
    <property type="evidence" value="ECO:0007669"/>
    <property type="project" value="InterPro"/>
</dbReference>
<dbReference type="AlphaFoldDB" id="A0A6G4N064"/>
<reference evidence="2" key="1">
    <citation type="submission" date="2020-02" db="EMBL/GenBank/DDBJ databases">
        <title>Antibiotic resistance/susceptibility profiles of lactic acid-producing cocci isolated from the human vagina, and analysis of the genetic basis of atypical resistances.</title>
        <authorList>
            <person name="Sirichoat A."/>
            <person name="Florez A.B."/>
            <person name="Vazquez L."/>
            <person name="Buppasiri P."/>
            <person name="Panya M."/>
            <person name="Lulitanond V."/>
            <person name="Mayo B."/>
        </authorList>
    </citation>
    <scope>NUCLEOTIDE SEQUENCE</scope>
    <source>
        <strain evidence="2">VA01-10AN</strain>
    </source>
</reference>
<dbReference type="PROSITE" id="PS50943">
    <property type="entry name" value="HTH_CROC1"/>
    <property type="match status" value="1"/>
</dbReference>
<protein>
    <submittedName>
        <fullName evidence="2">Helix-turn-helix domain-containing protein</fullName>
    </submittedName>
</protein>
<dbReference type="RefSeq" id="WP_117283086.1">
    <property type="nucleotide sequence ID" value="NZ_JAAJBF010000015.1"/>
</dbReference>
<evidence type="ECO:0000313" key="2">
    <source>
        <dbReference type="EMBL" id="NGG16712.1"/>
    </source>
</evidence>
<comment type="caution">
    <text evidence="2">The sequence shown here is derived from an EMBL/GenBank/DDBJ whole genome shotgun (WGS) entry which is preliminary data.</text>
</comment>
<evidence type="ECO:0000259" key="1">
    <source>
        <dbReference type="PROSITE" id="PS50943"/>
    </source>
</evidence>
<sequence length="65" mass="7442">MSQQQKLWVALVKERLYNLGWSQTQLAESVGVAKATISELFKYGKGSRQLKQKISEILEIESEEN</sequence>
<dbReference type="InterPro" id="IPR001387">
    <property type="entry name" value="Cro/C1-type_HTH"/>
</dbReference>
<dbReference type="SMART" id="SM00530">
    <property type="entry name" value="HTH_XRE"/>
    <property type="match status" value="1"/>
</dbReference>
<dbReference type="Gene3D" id="1.10.260.40">
    <property type="entry name" value="lambda repressor-like DNA-binding domains"/>
    <property type="match status" value="1"/>
</dbReference>
<dbReference type="EMBL" id="JAAJBG010000019">
    <property type="protein sequence ID" value="NGG16712.1"/>
    <property type="molecule type" value="Genomic_DNA"/>
</dbReference>
<organism evidence="2">
    <name type="scientific">Streptococcus anginosus</name>
    <dbReference type="NCBI Taxonomy" id="1328"/>
    <lineage>
        <taxon>Bacteria</taxon>
        <taxon>Bacillati</taxon>
        <taxon>Bacillota</taxon>
        <taxon>Bacilli</taxon>
        <taxon>Lactobacillales</taxon>
        <taxon>Streptococcaceae</taxon>
        <taxon>Streptococcus</taxon>
        <taxon>Streptococcus anginosus group</taxon>
    </lineage>
</organism>